<organism evidence="1 2">
    <name type="scientific">Rhizopogon vesiculosus</name>
    <dbReference type="NCBI Taxonomy" id="180088"/>
    <lineage>
        <taxon>Eukaryota</taxon>
        <taxon>Fungi</taxon>
        <taxon>Dikarya</taxon>
        <taxon>Basidiomycota</taxon>
        <taxon>Agaricomycotina</taxon>
        <taxon>Agaricomycetes</taxon>
        <taxon>Agaricomycetidae</taxon>
        <taxon>Boletales</taxon>
        <taxon>Suillineae</taxon>
        <taxon>Rhizopogonaceae</taxon>
        <taxon>Rhizopogon</taxon>
    </lineage>
</organism>
<name>A0A1J8PMM7_9AGAM</name>
<proteinExistence type="predicted"/>
<reference evidence="1 2" key="1">
    <citation type="submission" date="2016-03" db="EMBL/GenBank/DDBJ databases">
        <title>Comparative genomics of the ectomycorrhizal sister species Rhizopogon vinicolor and Rhizopogon vesiculosus (Basidiomycota: Boletales) reveals a divergence of the mating type B locus.</title>
        <authorList>
            <person name="Mujic A.B."/>
            <person name="Kuo A."/>
            <person name="Tritt A."/>
            <person name="Lipzen A."/>
            <person name="Chen C."/>
            <person name="Johnson J."/>
            <person name="Sharma A."/>
            <person name="Barry K."/>
            <person name="Grigoriev I.V."/>
            <person name="Spatafora J.W."/>
        </authorList>
    </citation>
    <scope>NUCLEOTIDE SEQUENCE [LARGE SCALE GENOMIC DNA]</scope>
    <source>
        <strain evidence="1 2">AM-OR11-056</strain>
    </source>
</reference>
<sequence length="8" mass="989">MSRLHMTN</sequence>
<feature type="non-terminal residue" evidence="1">
    <location>
        <position position="8"/>
    </location>
</feature>
<dbReference type="EMBL" id="LVVM01005511">
    <property type="protein sequence ID" value="OJA10374.1"/>
    <property type="molecule type" value="Genomic_DNA"/>
</dbReference>
<comment type="caution">
    <text evidence="1">The sequence shown here is derived from an EMBL/GenBank/DDBJ whole genome shotgun (WGS) entry which is preliminary data.</text>
</comment>
<gene>
    <name evidence="1" type="ORF">AZE42_09811</name>
</gene>
<dbReference type="Proteomes" id="UP000183567">
    <property type="component" value="Unassembled WGS sequence"/>
</dbReference>
<protein>
    <submittedName>
        <fullName evidence="1">Uncharacterized protein</fullName>
    </submittedName>
</protein>
<evidence type="ECO:0000313" key="2">
    <source>
        <dbReference type="Proteomes" id="UP000183567"/>
    </source>
</evidence>
<accession>A0A1J8PMM7</accession>
<keyword evidence="2" id="KW-1185">Reference proteome</keyword>
<evidence type="ECO:0000313" key="1">
    <source>
        <dbReference type="EMBL" id="OJA10374.1"/>
    </source>
</evidence>